<proteinExistence type="predicted"/>
<sequence>MELHKKPKDEIARSPSKRKVGSTVKAIEKNCYKRRKVKNVVSGMIGENAVNEEQDEVNEELKGIRFHVLARPIKPPRMQVYVNRNIVTDLKGKLTSIQFNRFKDTCFGAYKKMHVCGAQSQMFRCFMVCE</sequence>
<dbReference type="InParanoid" id="A0A3Q7JA07"/>
<dbReference type="Gramene" id="Solyc10g045555.1.1">
    <property type="protein sequence ID" value="Solyc10g045555.1.1"/>
    <property type="gene ID" value="Solyc10g045555.1"/>
</dbReference>
<dbReference type="AlphaFoldDB" id="A0A3Q7JA07"/>
<reference evidence="2" key="1">
    <citation type="journal article" date="2012" name="Nature">
        <title>The tomato genome sequence provides insights into fleshy fruit evolution.</title>
        <authorList>
            <consortium name="Tomato Genome Consortium"/>
        </authorList>
    </citation>
    <scope>NUCLEOTIDE SEQUENCE [LARGE SCALE GENOMIC DNA]</scope>
    <source>
        <strain evidence="2">cv. Heinz 1706</strain>
    </source>
</reference>
<dbReference type="EnsemblPlants" id="Solyc10g045555.1.1">
    <property type="protein sequence ID" value="Solyc10g045555.1.1"/>
    <property type="gene ID" value="Solyc10g045555.1"/>
</dbReference>
<name>A0A3Q7JA07_SOLLC</name>
<reference evidence="2" key="2">
    <citation type="submission" date="2019-01" db="UniProtKB">
        <authorList>
            <consortium name="EnsemblPlants"/>
        </authorList>
    </citation>
    <scope>IDENTIFICATION</scope>
    <source>
        <strain evidence="2">cv. Heinz 1706</strain>
    </source>
</reference>
<protein>
    <submittedName>
        <fullName evidence="2">Uncharacterized protein</fullName>
    </submittedName>
</protein>
<feature type="compositionally biased region" description="Basic and acidic residues" evidence="1">
    <location>
        <begin position="1"/>
        <end position="12"/>
    </location>
</feature>
<keyword evidence="3" id="KW-1185">Reference proteome</keyword>
<feature type="region of interest" description="Disordered" evidence="1">
    <location>
        <begin position="1"/>
        <end position="22"/>
    </location>
</feature>
<dbReference type="Proteomes" id="UP000004994">
    <property type="component" value="Chromosome 10"/>
</dbReference>
<evidence type="ECO:0000313" key="2">
    <source>
        <dbReference type="EnsemblPlants" id="Solyc10g045555.1.1"/>
    </source>
</evidence>
<organism evidence="2">
    <name type="scientific">Solanum lycopersicum</name>
    <name type="common">Tomato</name>
    <name type="synonym">Lycopersicon esculentum</name>
    <dbReference type="NCBI Taxonomy" id="4081"/>
    <lineage>
        <taxon>Eukaryota</taxon>
        <taxon>Viridiplantae</taxon>
        <taxon>Streptophyta</taxon>
        <taxon>Embryophyta</taxon>
        <taxon>Tracheophyta</taxon>
        <taxon>Spermatophyta</taxon>
        <taxon>Magnoliopsida</taxon>
        <taxon>eudicotyledons</taxon>
        <taxon>Gunneridae</taxon>
        <taxon>Pentapetalae</taxon>
        <taxon>asterids</taxon>
        <taxon>lamiids</taxon>
        <taxon>Solanales</taxon>
        <taxon>Solanaceae</taxon>
        <taxon>Solanoideae</taxon>
        <taxon>Solaneae</taxon>
        <taxon>Solanum</taxon>
        <taxon>Solanum subgen. Lycopersicon</taxon>
    </lineage>
</organism>
<evidence type="ECO:0000256" key="1">
    <source>
        <dbReference type="SAM" id="MobiDB-lite"/>
    </source>
</evidence>
<evidence type="ECO:0000313" key="3">
    <source>
        <dbReference type="Proteomes" id="UP000004994"/>
    </source>
</evidence>
<accession>A0A3Q7JA07</accession>